<dbReference type="eggNOG" id="COG2932">
    <property type="taxonomic scope" value="Bacteria"/>
</dbReference>
<dbReference type="RefSeq" id="WP_034795235.1">
    <property type="nucleotide sequence ID" value="NZ_JMPJ01000071.1"/>
</dbReference>
<dbReference type="AlphaFoldDB" id="A0A085G2Q3"/>
<dbReference type="InterPro" id="IPR036388">
    <property type="entry name" value="WH-like_DNA-bd_sf"/>
</dbReference>
<reference evidence="2 3" key="1">
    <citation type="submission" date="2014-05" db="EMBL/GenBank/DDBJ databases">
        <title>ATOL: Assembling a taxonomically balanced genome-scale reconstruction of the evolutionary history of the Enterobacteriaceae.</title>
        <authorList>
            <person name="Plunkett G.III."/>
            <person name="Neeno-Eckwall E.C."/>
            <person name="Glasner J.D."/>
            <person name="Perna N.T."/>
        </authorList>
    </citation>
    <scope>NUCLEOTIDE SEQUENCE [LARGE SCALE GENOMIC DNA]</scope>
    <source>
        <strain evidence="2 3">ATCC 33852</strain>
    </source>
</reference>
<keyword evidence="3" id="KW-1185">Reference proteome</keyword>
<gene>
    <name evidence="2" type="ORF">GEAM_4024</name>
</gene>
<dbReference type="GO" id="GO:0003677">
    <property type="term" value="F:DNA binding"/>
    <property type="evidence" value="ECO:0007669"/>
    <property type="project" value="InterPro"/>
</dbReference>
<dbReference type="GeneID" id="78381237"/>
<evidence type="ECO:0000313" key="2">
    <source>
        <dbReference type="EMBL" id="KFC77998.1"/>
    </source>
</evidence>
<feature type="domain" description="HTH Mu-type" evidence="1">
    <location>
        <begin position="2"/>
        <end position="69"/>
    </location>
</feature>
<dbReference type="OrthoDB" id="5676324at2"/>
<dbReference type="EMBL" id="JMPJ01000071">
    <property type="protein sequence ID" value="KFC77998.1"/>
    <property type="molecule type" value="Genomic_DNA"/>
</dbReference>
<sequence length="122" mass="14244">MKKEWFSARELIGFEGLPNSTQGIHGMARRQSWLKRRRWGVQGRAVEYHIGTLPIKAMNSLEMKEQSAEYVYTAHQDPLAIWIESYKQLKEDERDLIIKFIVREGMSEVLNRLSAKPDVPEV</sequence>
<protein>
    <recommendedName>
        <fullName evidence="1">HTH Mu-type domain-containing protein</fullName>
    </recommendedName>
</protein>
<dbReference type="Proteomes" id="UP000028640">
    <property type="component" value="Unassembled WGS sequence"/>
</dbReference>
<proteinExistence type="predicted"/>
<dbReference type="Pfam" id="PF02316">
    <property type="entry name" value="HTH_Tnp_Mu_1"/>
    <property type="match status" value="1"/>
</dbReference>
<organism evidence="2 3">
    <name type="scientific">Ewingella americana (strain ATCC 33852 / DSM 4580 / CCUG 14506 / JCM 5911 / LMG 7869 / NCTC 12157 / CDC 1468-78)</name>
    <dbReference type="NCBI Taxonomy" id="910964"/>
    <lineage>
        <taxon>Bacteria</taxon>
        <taxon>Pseudomonadati</taxon>
        <taxon>Pseudomonadota</taxon>
        <taxon>Gammaproteobacteria</taxon>
        <taxon>Enterobacterales</taxon>
        <taxon>Yersiniaceae</taxon>
        <taxon>Ewingella</taxon>
    </lineage>
</organism>
<dbReference type="InterPro" id="IPR009061">
    <property type="entry name" value="DNA-bd_dom_put_sf"/>
</dbReference>
<dbReference type="InterPro" id="IPR003314">
    <property type="entry name" value="Mu-type_HTH"/>
</dbReference>
<name>A0A085G2Q3_EWIA3</name>
<dbReference type="Gene3D" id="1.10.10.10">
    <property type="entry name" value="Winged helix-like DNA-binding domain superfamily/Winged helix DNA-binding domain"/>
    <property type="match status" value="1"/>
</dbReference>
<dbReference type="PROSITE" id="PS51702">
    <property type="entry name" value="HTH_MU"/>
    <property type="match status" value="1"/>
</dbReference>
<evidence type="ECO:0000313" key="3">
    <source>
        <dbReference type="Proteomes" id="UP000028640"/>
    </source>
</evidence>
<dbReference type="SUPFAM" id="SSF46955">
    <property type="entry name" value="Putative DNA-binding domain"/>
    <property type="match status" value="1"/>
</dbReference>
<accession>A0A085G2Q3</accession>
<evidence type="ECO:0000259" key="1">
    <source>
        <dbReference type="PROSITE" id="PS51702"/>
    </source>
</evidence>
<comment type="caution">
    <text evidence="2">The sequence shown here is derived from an EMBL/GenBank/DDBJ whole genome shotgun (WGS) entry which is preliminary data.</text>
</comment>